<keyword evidence="3" id="KW-1185">Reference proteome</keyword>
<feature type="compositionally biased region" description="Low complexity" evidence="1">
    <location>
        <begin position="104"/>
        <end position="125"/>
    </location>
</feature>
<accession>A0A2V1DN95</accession>
<feature type="region of interest" description="Disordered" evidence="1">
    <location>
        <begin position="416"/>
        <end position="510"/>
    </location>
</feature>
<dbReference type="Proteomes" id="UP000244855">
    <property type="component" value="Unassembled WGS sequence"/>
</dbReference>
<feature type="compositionally biased region" description="Basic and acidic residues" evidence="1">
    <location>
        <begin position="441"/>
        <end position="453"/>
    </location>
</feature>
<protein>
    <submittedName>
        <fullName evidence="2">Uncharacterized protein</fullName>
    </submittedName>
</protein>
<name>A0A2V1DN95_9PLEO</name>
<gene>
    <name evidence="2" type="ORF">DM02DRAFT_672629</name>
</gene>
<feature type="region of interest" description="Disordered" evidence="1">
    <location>
        <begin position="654"/>
        <end position="691"/>
    </location>
</feature>
<organism evidence="2 3">
    <name type="scientific">Periconia macrospinosa</name>
    <dbReference type="NCBI Taxonomy" id="97972"/>
    <lineage>
        <taxon>Eukaryota</taxon>
        <taxon>Fungi</taxon>
        <taxon>Dikarya</taxon>
        <taxon>Ascomycota</taxon>
        <taxon>Pezizomycotina</taxon>
        <taxon>Dothideomycetes</taxon>
        <taxon>Pleosporomycetidae</taxon>
        <taxon>Pleosporales</taxon>
        <taxon>Massarineae</taxon>
        <taxon>Periconiaceae</taxon>
        <taxon>Periconia</taxon>
    </lineage>
</organism>
<feature type="compositionally biased region" description="Basic and acidic residues" evidence="1">
    <location>
        <begin position="421"/>
        <end position="430"/>
    </location>
</feature>
<feature type="region of interest" description="Disordered" evidence="1">
    <location>
        <begin position="1"/>
        <end position="41"/>
    </location>
</feature>
<feature type="compositionally biased region" description="Basic and acidic residues" evidence="1">
    <location>
        <begin position="1"/>
        <end position="11"/>
    </location>
</feature>
<dbReference type="EMBL" id="KZ805391">
    <property type="protein sequence ID" value="PVH99498.1"/>
    <property type="molecule type" value="Genomic_DNA"/>
</dbReference>
<sequence>MASSEEARKAFQEYMSNATTNRAGNQAAQQAPGQVQGQMQPPANFMPPMNMNMNMNPYAGGLQPGAYGYPNPLPGLNPYAGQPGVGYNPQAQGMAAPTAALNGQAPPQATPTTALATAQQIAATQGRSNMPPPPLQPPGYVNPSRSYGPPQQSQPVGPYNGGYQYGNPPAPTQNTTGASTLYTGAWPPPDVPPYPEPPRNDMPVIVPAHMSTASDPVYVLSHVCSVCGRMRSAAYHRHHPIVPGQPSVPTPCRKCKKKAKEKHDKRPGKDENTITIKIDDGSRRGRARSRSEVRYVRSYSSPSPRRTVVRAGSRANIGLRVLQDERNVPPSSRRKSRISSRYYSPSPPPETRGRYRPPGSFPSPESPDYEPRVRYIEASPSPPPLRTRTRLEYREESLERPSVDYRARSLSPIRVPRRGYRNNDDAETRITSHPAPFRTVGPDHRPHLHESEASHSTSSPTGRLSPRRGILRNASMEYETTQRRRMQESLNRQRGSDVEQDYHTRRCRYSDERPLNSEEFRYSRRTEREYVDAPRSPSPPTRSFERLRVRHSSPPSSRDYEMDTHVRYISPDNHHRVELRARHSSPPPPPPRPEYRPSTRARGDERAPLALPDPRHEDWEDVTDTGSEDSRDMVQYVRYKEYDANGRAYDVVEERRTRKVSGPSSQAGGPPDAALRAFPDAPALTRSYGAM</sequence>
<evidence type="ECO:0000313" key="3">
    <source>
        <dbReference type="Proteomes" id="UP000244855"/>
    </source>
</evidence>
<evidence type="ECO:0000256" key="1">
    <source>
        <dbReference type="SAM" id="MobiDB-lite"/>
    </source>
</evidence>
<feature type="compositionally biased region" description="Low complexity" evidence="1">
    <location>
        <begin position="23"/>
        <end position="41"/>
    </location>
</feature>
<feature type="compositionally biased region" description="Basic and acidic residues" evidence="1">
    <location>
        <begin position="593"/>
        <end position="618"/>
    </location>
</feature>
<proteinExistence type="predicted"/>
<feature type="region of interest" description="Disordered" evidence="1">
    <location>
        <begin position="100"/>
        <end position="183"/>
    </location>
</feature>
<feature type="region of interest" description="Disordered" evidence="1">
    <location>
        <begin position="579"/>
        <end position="634"/>
    </location>
</feature>
<feature type="compositionally biased region" description="Polar residues" evidence="1">
    <location>
        <begin position="143"/>
        <end position="153"/>
    </location>
</feature>
<feature type="compositionally biased region" description="Basic and acidic residues" evidence="1">
    <location>
        <begin position="494"/>
        <end position="510"/>
    </location>
</feature>
<dbReference type="OrthoDB" id="5415512at2759"/>
<dbReference type="AlphaFoldDB" id="A0A2V1DN95"/>
<feature type="compositionally biased region" description="Basic and acidic residues" evidence="1">
    <location>
        <begin position="261"/>
        <end position="295"/>
    </location>
</feature>
<dbReference type="STRING" id="97972.A0A2V1DN95"/>
<evidence type="ECO:0000313" key="2">
    <source>
        <dbReference type="EMBL" id="PVH99498.1"/>
    </source>
</evidence>
<reference evidence="2 3" key="1">
    <citation type="journal article" date="2018" name="Sci. Rep.">
        <title>Comparative genomics provides insights into the lifestyle and reveals functional heterogeneity of dark septate endophytic fungi.</title>
        <authorList>
            <person name="Knapp D.G."/>
            <person name="Nemeth J.B."/>
            <person name="Barry K."/>
            <person name="Hainaut M."/>
            <person name="Henrissat B."/>
            <person name="Johnson J."/>
            <person name="Kuo A."/>
            <person name="Lim J.H.P."/>
            <person name="Lipzen A."/>
            <person name="Nolan M."/>
            <person name="Ohm R.A."/>
            <person name="Tamas L."/>
            <person name="Grigoriev I.V."/>
            <person name="Spatafora J.W."/>
            <person name="Nagy L.G."/>
            <person name="Kovacs G.M."/>
        </authorList>
    </citation>
    <scope>NUCLEOTIDE SEQUENCE [LARGE SCALE GENOMIC DNA]</scope>
    <source>
        <strain evidence="2 3">DSE2036</strain>
    </source>
</reference>
<feature type="region of interest" description="Disordered" evidence="1">
    <location>
        <begin position="239"/>
        <end position="390"/>
    </location>
</feature>
<feature type="compositionally biased region" description="Low complexity" evidence="1">
    <location>
        <begin position="296"/>
        <end position="311"/>
    </location>
</feature>
<feature type="region of interest" description="Disordered" evidence="1">
    <location>
        <begin position="526"/>
        <end position="563"/>
    </location>
</feature>
<feature type="compositionally biased region" description="Polar residues" evidence="1">
    <location>
        <begin position="172"/>
        <end position="182"/>
    </location>
</feature>